<dbReference type="PANTHER" id="PTHR47204">
    <property type="entry name" value="OS02G0168900 PROTEIN"/>
    <property type="match status" value="1"/>
</dbReference>
<dbReference type="InterPro" id="IPR013924">
    <property type="entry name" value="RNase_H2_suC"/>
</dbReference>
<dbReference type="EMBL" id="JAEHOE010000119">
    <property type="protein sequence ID" value="KAG2486025.1"/>
    <property type="molecule type" value="Genomic_DNA"/>
</dbReference>
<sequence length="80" mass="8662">MYAAPVGHGPGLTQVARQWSAAGTFRSFVSWGHDSAPSGSDPLRRALDWCALAQQVHSPVALDDVEADVRAMQDKDVRQD</sequence>
<dbReference type="PANTHER" id="PTHR47204:SF1">
    <property type="entry name" value="RIBONUCLEASE H2 SUBUNIT C"/>
    <property type="match status" value="1"/>
</dbReference>
<reference evidence="1" key="1">
    <citation type="journal article" date="2020" name="bioRxiv">
        <title>Comparative genomics of Chlamydomonas.</title>
        <authorList>
            <person name="Craig R.J."/>
            <person name="Hasan A.R."/>
            <person name="Ness R.W."/>
            <person name="Keightley P.D."/>
        </authorList>
    </citation>
    <scope>NUCLEOTIDE SEQUENCE</scope>
    <source>
        <strain evidence="1">CCAP 11/70</strain>
    </source>
</reference>
<comment type="caution">
    <text evidence="1">The sequence shown here is derived from an EMBL/GenBank/DDBJ whole genome shotgun (WGS) entry which is preliminary data.</text>
</comment>
<proteinExistence type="predicted"/>
<protein>
    <submittedName>
        <fullName evidence="1">Uncharacterized protein</fullName>
    </submittedName>
</protein>
<dbReference type="GO" id="GO:0006401">
    <property type="term" value="P:RNA catabolic process"/>
    <property type="evidence" value="ECO:0007669"/>
    <property type="project" value="InterPro"/>
</dbReference>
<accession>A0A836BRC0</accession>
<name>A0A836BRC0_9CHLO</name>
<gene>
    <name evidence="1" type="ORF">HYH03_015338</name>
</gene>
<dbReference type="OrthoDB" id="531340at2759"/>
<dbReference type="Gene3D" id="2.40.128.680">
    <property type="match status" value="1"/>
</dbReference>
<dbReference type="Pfam" id="PF08615">
    <property type="entry name" value="RNase_H2_suC"/>
    <property type="match status" value="1"/>
</dbReference>
<dbReference type="Proteomes" id="UP000612055">
    <property type="component" value="Unassembled WGS sequence"/>
</dbReference>
<evidence type="ECO:0000313" key="2">
    <source>
        <dbReference type="Proteomes" id="UP000612055"/>
    </source>
</evidence>
<dbReference type="GO" id="GO:0032299">
    <property type="term" value="C:ribonuclease H2 complex"/>
    <property type="evidence" value="ECO:0007669"/>
    <property type="project" value="InterPro"/>
</dbReference>
<evidence type="ECO:0000313" key="1">
    <source>
        <dbReference type="EMBL" id="KAG2486025.1"/>
    </source>
</evidence>
<organism evidence="1 2">
    <name type="scientific">Edaphochlamys debaryana</name>
    <dbReference type="NCBI Taxonomy" id="47281"/>
    <lineage>
        <taxon>Eukaryota</taxon>
        <taxon>Viridiplantae</taxon>
        <taxon>Chlorophyta</taxon>
        <taxon>core chlorophytes</taxon>
        <taxon>Chlorophyceae</taxon>
        <taxon>CS clade</taxon>
        <taxon>Chlamydomonadales</taxon>
        <taxon>Chlamydomonadales incertae sedis</taxon>
        <taxon>Edaphochlamys</taxon>
    </lineage>
</organism>
<dbReference type="AlphaFoldDB" id="A0A836BRC0"/>
<keyword evidence="2" id="KW-1185">Reference proteome</keyword>